<dbReference type="InterPro" id="IPR002018">
    <property type="entry name" value="CarbesteraseB"/>
</dbReference>
<dbReference type="InterPro" id="IPR050309">
    <property type="entry name" value="Type-B_Carboxylest/Lipase"/>
</dbReference>
<keyword evidence="2 3" id="KW-0378">Hydrolase</keyword>
<dbReference type="SUPFAM" id="SSF53474">
    <property type="entry name" value="alpha/beta-Hydrolases"/>
    <property type="match status" value="1"/>
</dbReference>
<evidence type="ECO:0000259" key="4">
    <source>
        <dbReference type="Pfam" id="PF00135"/>
    </source>
</evidence>
<accession>A0A511MIG1</accession>
<comment type="caution">
    <text evidence="5">The sequence shown here is derived from an EMBL/GenBank/DDBJ whole genome shotgun (WGS) entry which is preliminary data.</text>
</comment>
<evidence type="ECO:0000256" key="3">
    <source>
        <dbReference type="RuleBase" id="RU361235"/>
    </source>
</evidence>
<keyword evidence="6" id="KW-1185">Reference proteome</keyword>
<dbReference type="Pfam" id="PF00135">
    <property type="entry name" value="COesterase"/>
    <property type="match status" value="1"/>
</dbReference>
<evidence type="ECO:0000313" key="6">
    <source>
        <dbReference type="Proteomes" id="UP000321424"/>
    </source>
</evidence>
<name>A0A511MIG1_9NOCA</name>
<feature type="signal peptide" evidence="3">
    <location>
        <begin position="1"/>
        <end position="37"/>
    </location>
</feature>
<dbReference type="PROSITE" id="PS00122">
    <property type="entry name" value="CARBOXYLESTERASE_B_1"/>
    <property type="match status" value="1"/>
</dbReference>
<dbReference type="InterPro" id="IPR019826">
    <property type="entry name" value="Carboxylesterase_B_AS"/>
</dbReference>
<protein>
    <recommendedName>
        <fullName evidence="3">Carboxylic ester hydrolase</fullName>
        <ecNumber evidence="3">3.1.1.-</ecNumber>
    </recommendedName>
</protein>
<dbReference type="InterPro" id="IPR029058">
    <property type="entry name" value="AB_hydrolase_fold"/>
</dbReference>
<gene>
    <name evidence="5" type="ORF">NN4_49630</name>
</gene>
<reference evidence="5 6" key="1">
    <citation type="submission" date="2019-07" db="EMBL/GenBank/DDBJ databases">
        <title>Whole genome shotgun sequence of Nocardia ninae NBRC 108245.</title>
        <authorList>
            <person name="Hosoyama A."/>
            <person name="Uohara A."/>
            <person name="Ohji S."/>
            <person name="Ichikawa N."/>
        </authorList>
    </citation>
    <scope>NUCLEOTIDE SEQUENCE [LARGE SCALE GENOMIC DNA]</scope>
    <source>
        <strain evidence="5 6">NBRC 108245</strain>
    </source>
</reference>
<dbReference type="EC" id="3.1.1.-" evidence="3"/>
<organism evidence="5 6">
    <name type="scientific">Nocardia ninae NBRC 108245</name>
    <dbReference type="NCBI Taxonomy" id="1210091"/>
    <lineage>
        <taxon>Bacteria</taxon>
        <taxon>Bacillati</taxon>
        <taxon>Actinomycetota</taxon>
        <taxon>Actinomycetes</taxon>
        <taxon>Mycobacteriales</taxon>
        <taxon>Nocardiaceae</taxon>
        <taxon>Nocardia</taxon>
    </lineage>
</organism>
<dbReference type="AlphaFoldDB" id="A0A511MIG1"/>
<dbReference type="PANTHER" id="PTHR11559">
    <property type="entry name" value="CARBOXYLESTERASE"/>
    <property type="match status" value="1"/>
</dbReference>
<dbReference type="EMBL" id="BJXA01000036">
    <property type="protein sequence ID" value="GEM40444.1"/>
    <property type="molecule type" value="Genomic_DNA"/>
</dbReference>
<evidence type="ECO:0000256" key="1">
    <source>
        <dbReference type="ARBA" id="ARBA00005964"/>
    </source>
</evidence>
<feature type="chain" id="PRO_5039744546" description="Carboxylic ester hydrolase" evidence="3">
    <location>
        <begin position="38"/>
        <end position="546"/>
    </location>
</feature>
<keyword evidence="3" id="KW-0732">Signal</keyword>
<feature type="domain" description="Carboxylesterase type B" evidence="4">
    <location>
        <begin position="49"/>
        <end position="539"/>
    </location>
</feature>
<proteinExistence type="inferred from homology"/>
<dbReference type="GO" id="GO:0016787">
    <property type="term" value="F:hydrolase activity"/>
    <property type="evidence" value="ECO:0007669"/>
    <property type="project" value="UniProtKB-KW"/>
</dbReference>
<evidence type="ECO:0000313" key="5">
    <source>
        <dbReference type="EMBL" id="GEM40444.1"/>
    </source>
</evidence>
<evidence type="ECO:0000256" key="2">
    <source>
        <dbReference type="ARBA" id="ARBA00022801"/>
    </source>
</evidence>
<sequence>MGAFMRARTAIFRLDMTRWSSLAAVMISLAVAASAVAHPRADAAPTTPDTAVTVTGGPIQGRHTDGIVHYLGVPFAAPATGEHRFAPPQPAVPWTQVRPAIAHGPQCPQSSPLPIDVALQESSEDCLSIDIYVPQHAATTALPVMVWFYGGAFVLGSNAQYDSPARLVREGKVIVAIPNYRVGPFGFLALPELADSNGGIAGTYGTLDQQAALRWTRDNAAVFGGDPGNVTIFGESAGGMSVCTQLASPLARGLFDKAIIESGSCARSPLQPPSKDLAYQRSADYAAGLGCTDPLTRQHCLRTLPADALLDSPTTALTSMAVGWSPVLDGVVVTTEPEQALAAGAAHDTPLIVGSNADEGATFLALLDYARGTTPTAAEYQNWARQLFGDNSTQVLDRYPPSRFPTPAAAKERVITDGFFACPALFTTEAARRGGAQVWQYRFNDAPLGRNPLLPGAFHGAEVPYVFSGLMGVHIPLPPPADRLSQRIQQSWAQFAHTGDPVTPDFTPWPTTAGSTLELSSDHIAVADSFAHQHHCDLWSGIRHIG</sequence>
<dbReference type="Proteomes" id="UP000321424">
    <property type="component" value="Unassembled WGS sequence"/>
</dbReference>
<comment type="similarity">
    <text evidence="1 3">Belongs to the type-B carboxylesterase/lipase family.</text>
</comment>
<dbReference type="Gene3D" id="3.40.50.1820">
    <property type="entry name" value="alpha/beta hydrolase"/>
    <property type="match status" value="1"/>
</dbReference>